<dbReference type="PANTHER" id="PTHR46136">
    <property type="entry name" value="TRANSCRIPTION FACTOR GTE8"/>
    <property type="match status" value="1"/>
</dbReference>
<feature type="region of interest" description="Disordered" evidence="4">
    <location>
        <begin position="271"/>
        <end position="300"/>
    </location>
</feature>
<evidence type="ECO:0000256" key="2">
    <source>
        <dbReference type="PROSITE-ProRule" id="PRU00035"/>
    </source>
</evidence>
<dbReference type="Gene3D" id="1.20.920.10">
    <property type="entry name" value="Bromodomain-like"/>
    <property type="match status" value="1"/>
</dbReference>
<evidence type="ECO:0000256" key="4">
    <source>
        <dbReference type="SAM" id="MobiDB-lite"/>
    </source>
</evidence>
<keyword evidence="3" id="KW-0175">Coiled coil</keyword>
<proteinExistence type="predicted"/>
<protein>
    <recommendedName>
        <fullName evidence="5">Bromo domain-containing protein</fullName>
    </recommendedName>
</protein>
<keyword evidence="1 2" id="KW-0103">Bromodomain</keyword>
<dbReference type="SUPFAM" id="SSF47370">
    <property type="entry name" value="Bromodomain"/>
    <property type="match status" value="1"/>
</dbReference>
<evidence type="ECO:0000256" key="3">
    <source>
        <dbReference type="SAM" id="Coils"/>
    </source>
</evidence>
<dbReference type="PRINTS" id="PR00503">
    <property type="entry name" value="BROMODOMAIN"/>
</dbReference>
<sequence>MVMVAESQAINVTHSPFQHLKFPTMSAVVPGSKKLKITIKGLGFDSEEKSQKNNGKVIVKNGQRDSSATDGRDEHSGVKVSVKPSMPANSSKRRTEMSLDGQRAKKRKMDHNLKLHCASILNELMKSPVGWVFNEPVDPVKLQIPDYFSIITKPMDLGTIKRKLEDNMYIGAEGFAADVRLTFHNAMLYNPPGNEVHNWAKKLEGNFSRRWKSVETKLKGENKTVKQASFMDDMGRSGQYVKQTVENNCQDTKPVGHNKVALRVKVDTCRSMSSEKKNHQDTKPIGLNKAQGRVKPGSCRPMSLEEKQKFKLELVRASSGKMMENLRFLSQKFGLTCLNEERLDSYLDSTDDGTLWKLRREIKFFLDARNGKAEPARRLQDGCSLLGKTIQKEHCGPSACAFVNLRRSHDSTASKCCSCGSLTCHCHLKNGSAQASLSDLSSERSSEHDHCGDSEPGEVKNSLAFHTMSSCVDSDGPGIVVNEGNSPHLSTPAATAASGEGWTSINVQMSPKKALRAAMLKSRFADTIFKATHQAILDHGDKSDPARMQQEIERLEREQLAEKARIESEIKAAEAAAQRKAQDDLKMRREREREAARMALQKMEKTVEIDQNLDILKDLEMLCCSPTGEGFGPGSPLERLGLYMKDDYLEEDEDAVLSGEEGEIIS</sequence>
<comment type="caution">
    <text evidence="6">The sequence shown here is derived from an EMBL/GenBank/DDBJ whole genome shotgun (WGS) entry which is preliminary data.</text>
</comment>
<evidence type="ECO:0000313" key="7">
    <source>
        <dbReference type="Proteomes" id="UP000826271"/>
    </source>
</evidence>
<feature type="compositionally biased region" description="Basic and acidic residues" evidence="4">
    <location>
        <begin position="271"/>
        <end position="282"/>
    </location>
</feature>
<feature type="compositionally biased region" description="Basic and acidic residues" evidence="4">
    <location>
        <begin position="441"/>
        <end position="453"/>
    </location>
</feature>
<gene>
    <name evidence="6" type="ORF">BUALT_Bualt03G0035100</name>
</gene>
<dbReference type="AlphaFoldDB" id="A0AAV6XQV1"/>
<evidence type="ECO:0000313" key="6">
    <source>
        <dbReference type="EMBL" id="KAG8385361.1"/>
    </source>
</evidence>
<dbReference type="InterPro" id="IPR052442">
    <property type="entry name" value="Env_Response_Regulator"/>
</dbReference>
<feature type="coiled-coil region" evidence="3">
    <location>
        <begin position="556"/>
        <end position="606"/>
    </location>
</feature>
<feature type="domain" description="Bromo" evidence="5">
    <location>
        <begin position="125"/>
        <end position="197"/>
    </location>
</feature>
<dbReference type="EMBL" id="WHWC01000003">
    <property type="protein sequence ID" value="KAG8385361.1"/>
    <property type="molecule type" value="Genomic_DNA"/>
</dbReference>
<evidence type="ECO:0000256" key="1">
    <source>
        <dbReference type="ARBA" id="ARBA00023117"/>
    </source>
</evidence>
<accession>A0AAV6XQV1</accession>
<name>A0AAV6XQV1_9LAMI</name>
<dbReference type="InterPro" id="IPR001487">
    <property type="entry name" value="Bromodomain"/>
</dbReference>
<dbReference type="Pfam" id="PF00439">
    <property type="entry name" value="Bromodomain"/>
    <property type="match status" value="1"/>
</dbReference>
<dbReference type="Proteomes" id="UP000826271">
    <property type="component" value="Unassembled WGS sequence"/>
</dbReference>
<reference evidence="6" key="1">
    <citation type="submission" date="2019-10" db="EMBL/GenBank/DDBJ databases">
        <authorList>
            <person name="Zhang R."/>
            <person name="Pan Y."/>
            <person name="Wang J."/>
            <person name="Ma R."/>
            <person name="Yu S."/>
        </authorList>
    </citation>
    <scope>NUCLEOTIDE SEQUENCE</scope>
    <source>
        <strain evidence="6">LA-IB0</strain>
        <tissue evidence="6">Leaf</tissue>
    </source>
</reference>
<feature type="region of interest" description="Disordered" evidence="4">
    <location>
        <begin position="437"/>
        <end position="457"/>
    </location>
</feature>
<evidence type="ECO:0000259" key="5">
    <source>
        <dbReference type="PROSITE" id="PS50014"/>
    </source>
</evidence>
<organism evidence="6 7">
    <name type="scientific">Buddleja alternifolia</name>
    <dbReference type="NCBI Taxonomy" id="168488"/>
    <lineage>
        <taxon>Eukaryota</taxon>
        <taxon>Viridiplantae</taxon>
        <taxon>Streptophyta</taxon>
        <taxon>Embryophyta</taxon>
        <taxon>Tracheophyta</taxon>
        <taxon>Spermatophyta</taxon>
        <taxon>Magnoliopsida</taxon>
        <taxon>eudicotyledons</taxon>
        <taxon>Gunneridae</taxon>
        <taxon>Pentapetalae</taxon>
        <taxon>asterids</taxon>
        <taxon>lamiids</taxon>
        <taxon>Lamiales</taxon>
        <taxon>Scrophulariaceae</taxon>
        <taxon>Buddlejeae</taxon>
        <taxon>Buddleja</taxon>
    </lineage>
</organism>
<keyword evidence="7" id="KW-1185">Reference proteome</keyword>
<dbReference type="PANTHER" id="PTHR46136:SF19">
    <property type="entry name" value="TRANSCRIPTION FACTOR GTE12"/>
    <property type="match status" value="1"/>
</dbReference>
<dbReference type="PROSITE" id="PS50014">
    <property type="entry name" value="BROMODOMAIN_2"/>
    <property type="match status" value="1"/>
</dbReference>
<feature type="region of interest" description="Disordered" evidence="4">
    <location>
        <begin position="46"/>
        <end position="108"/>
    </location>
</feature>
<dbReference type="InterPro" id="IPR036427">
    <property type="entry name" value="Bromodomain-like_sf"/>
</dbReference>
<dbReference type="SMART" id="SM00297">
    <property type="entry name" value="BROMO"/>
    <property type="match status" value="1"/>
</dbReference>